<comment type="caution">
    <text evidence="2">The sequence shown here is derived from an EMBL/GenBank/DDBJ whole genome shotgun (WGS) entry which is preliminary data.</text>
</comment>
<feature type="compositionally biased region" description="Basic residues" evidence="1">
    <location>
        <begin position="106"/>
        <end position="116"/>
    </location>
</feature>
<dbReference type="GeneID" id="69809278"/>
<evidence type="ECO:0000313" key="4">
    <source>
        <dbReference type="Proteomes" id="UP001272987"/>
    </source>
</evidence>
<dbReference type="EMBL" id="JARAWP010000059">
    <property type="protein sequence ID" value="MDX3025909.1"/>
    <property type="molecule type" value="Genomic_DNA"/>
</dbReference>
<feature type="region of interest" description="Disordered" evidence="1">
    <location>
        <begin position="93"/>
        <end position="148"/>
    </location>
</feature>
<evidence type="ECO:0000313" key="5">
    <source>
        <dbReference type="Proteomes" id="UP001282288"/>
    </source>
</evidence>
<dbReference type="EMBL" id="JARAWC010000086">
    <property type="protein sequence ID" value="MDX2967195.1"/>
    <property type="molecule type" value="Genomic_DNA"/>
</dbReference>
<evidence type="ECO:0000313" key="3">
    <source>
        <dbReference type="EMBL" id="MDX3025909.1"/>
    </source>
</evidence>
<sequence>MTIVLKKPVIALLMPLAIHPEIPPPPPVSGTAAGGIALVVGTGEGDVLGCGMQSAAGHDEAVPDGVGIGLGVAEVVGSGAGAGLGLGSATAVNTEAHTARTTNPRTRARRRRRRPRRLGEAAGGWSPSADVGRGGWADGVSIRRPRSL</sequence>
<evidence type="ECO:0000313" key="2">
    <source>
        <dbReference type="EMBL" id="MDX2967195.1"/>
    </source>
</evidence>
<accession>A0AAP6BM83</accession>
<dbReference type="RefSeq" id="WP_141655670.1">
    <property type="nucleotide sequence ID" value="NZ_BCMK01000116.1"/>
</dbReference>
<dbReference type="AlphaFoldDB" id="A0AAP6BM83"/>
<organism evidence="2 5">
    <name type="scientific">Streptomyces acidiscabies</name>
    <dbReference type="NCBI Taxonomy" id="42234"/>
    <lineage>
        <taxon>Bacteria</taxon>
        <taxon>Bacillati</taxon>
        <taxon>Actinomycetota</taxon>
        <taxon>Actinomycetes</taxon>
        <taxon>Kitasatosporales</taxon>
        <taxon>Streptomycetaceae</taxon>
        <taxon>Streptomyces</taxon>
    </lineage>
</organism>
<reference evidence="2 4" key="1">
    <citation type="journal article" date="2023" name="Microb. Genom.">
        <title>Mesoterricola silvestris gen. nov., sp. nov., Mesoterricola sediminis sp. nov., Geothrix oryzae sp. nov., Geothrix edaphica sp. nov., Geothrix rubra sp. nov., and Geothrix limicola sp. nov., six novel members of Acidobacteriota isolated from soils.</title>
        <authorList>
            <person name="Weisberg A.J."/>
            <person name="Pearce E."/>
            <person name="Kramer C.G."/>
            <person name="Chang J.H."/>
            <person name="Clarke C.R."/>
        </authorList>
    </citation>
    <scope>NUCLEOTIDE SEQUENCE</scope>
    <source>
        <strain evidence="3 4">NB05-1H</strain>
        <strain evidence="2">NRRL_B-16521</strain>
    </source>
</reference>
<keyword evidence="4" id="KW-1185">Reference proteome</keyword>
<gene>
    <name evidence="2" type="ORF">PV399_47015</name>
    <name evidence="3" type="ORF">PV666_49860</name>
</gene>
<proteinExistence type="predicted"/>
<name>A0AAP6BM83_9ACTN</name>
<protein>
    <submittedName>
        <fullName evidence="2">Uncharacterized protein</fullName>
    </submittedName>
</protein>
<evidence type="ECO:0000256" key="1">
    <source>
        <dbReference type="SAM" id="MobiDB-lite"/>
    </source>
</evidence>
<dbReference type="Proteomes" id="UP001282288">
    <property type="component" value="Unassembled WGS sequence"/>
</dbReference>
<dbReference type="Proteomes" id="UP001272987">
    <property type="component" value="Unassembled WGS sequence"/>
</dbReference>